<evidence type="ECO:0000313" key="2">
    <source>
        <dbReference type="EMBL" id="KAF6748971.1"/>
    </source>
</evidence>
<accession>A0A8H6M1M9</accession>
<dbReference type="EMBL" id="JACGCI010000067">
    <property type="protein sequence ID" value="KAF6748971.1"/>
    <property type="molecule type" value="Genomic_DNA"/>
</dbReference>
<name>A0A8H6M1M9_9AGAR</name>
<keyword evidence="3" id="KW-1185">Reference proteome</keyword>
<comment type="caution">
    <text evidence="2">The sequence shown here is derived from an EMBL/GenBank/DDBJ whole genome shotgun (WGS) entry which is preliminary data.</text>
</comment>
<protein>
    <submittedName>
        <fullName evidence="2">Uncharacterized protein</fullName>
    </submittedName>
</protein>
<evidence type="ECO:0000256" key="1">
    <source>
        <dbReference type="SAM" id="MobiDB-lite"/>
    </source>
</evidence>
<feature type="compositionally biased region" description="Polar residues" evidence="1">
    <location>
        <begin position="68"/>
        <end position="84"/>
    </location>
</feature>
<dbReference type="Proteomes" id="UP000521943">
    <property type="component" value="Unassembled WGS sequence"/>
</dbReference>
<feature type="region of interest" description="Disordered" evidence="1">
    <location>
        <begin position="45"/>
        <end position="220"/>
    </location>
</feature>
<organism evidence="2 3">
    <name type="scientific">Ephemerocybe angulata</name>
    <dbReference type="NCBI Taxonomy" id="980116"/>
    <lineage>
        <taxon>Eukaryota</taxon>
        <taxon>Fungi</taxon>
        <taxon>Dikarya</taxon>
        <taxon>Basidiomycota</taxon>
        <taxon>Agaricomycotina</taxon>
        <taxon>Agaricomycetes</taxon>
        <taxon>Agaricomycetidae</taxon>
        <taxon>Agaricales</taxon>
        <taxon>Agaricineae</taxon>
        <taxon>Psathyrellaceae</taxon>
        <taxon>Ephemerocybe</taxon>
    </lineage>
</organism>
<dbReference type="AlphaFoldDB" id="A0A8H6M1M9"/>
<proteinExistence type="predicted"/>
<reference evidence="2 3" key="1">
    <citation type="submission" date="2020-07" db="EMBL/GenBank/DDBJ databases">
        <title>Comparative genomics of pyrophilous fungi reveals a link between fire events and developmental genes.</title>
        <authorList>
            <consortium name="DOE Joint Genome Institute"/>
            <person name="Steindorff A.S."/>
            <person name="Carver A."/>
            <person name="Calhoun S."/>
            <person name="Stillman K."/>
            <person name="Liu H."/>
            <person name="Lipzen A."/>
            <person name="Pangilinan J."/>
            <person name="Labutti K."/>
            <person name="Bruns T.D."/>
            <person name="Grigoriev I.V."/>
        </authorList>
    </citation>
    <scope>NUCLEOTIDE SEQUENCE [LARGE SCALE GENOMIC DNA]</scope>
    <source>
        <strain evidence="2 3">CBS 144469</strain>
    </source>
</reference>
<evidence type="ECO:0000313" key="3">
    <source>
        <dbReference type="Proteomes" id="UP000521943"/>
    </source>
</evidence>
<gene>
    <name evidence="2" type="ORF">DFP72DRAFT_552380</name>
</gene>
<feature type="compositionally biased region" description="Polar residues" evidence="1">
    <location>
        <begin position="187"/>
        <end position="199"/>
    </location>
</feature>
<sequence>MRIKYDRNDPVTTNRTSDRSACTSRSKLKVSKCYHERLVFGCSPRPGTENACAQRRGRHPSCSDAPRRSQSLLSTARPTLTRLTCSMGGAGGECDTERPQPSRTNSPYDRDTGPRGMQGDENDVARPRSTATTAREAIEPQSHGCDHLQASPRTSTRTRTTANELGITYLSRLRPLSSRAPLDISDGKSNGQGTANGTKPSLAGPRSTKDERLCALENDG</sequence>